<feature type="binding site" evidence="1">
    <location>
        <position position="571"/>
    </location>
    <ligand>
        <name>Zn(2+)</name>
        <dbReference type="ChEBI" id="CHEBI:29105"/>
    </ligand>
</feature>
<dbReference type="InterPro" id="IPR036703">
    <property type="entry name" value="MOB_kinase_act_sf"/>
</dbReference>
<proteinExistence type="predicted"/>
<dbReference type="Pfam" id="PF03637">
    <property type="entry name" value="Mob1_phocein"/>
    <property type="match status" value="1"/>
</dbReference>
<feature type="binding site" evidence="1">
    <location>
        <position position="566"/>
    </location>
    <ligand>
        <name>Zn(2+)</name>
        <dbReference type="ChEBI" id="CHEBI:29105"/>
    </ligand>
</feature>
<dbReference type="SMART" id="SM01388">
    <property type="entry name" value="Mob1_phocein"/>
    <property type="match status" value="1"/>
</dbReference>
<feature type="binding site" evidence="1">
    <location>
        <position position="653"/>
    </location>
    <ligand>
        <name>Zn(2+)</name>
        <dbReference type="ChEBI" id="CHEBI:29105"/>
    </ligand>
</feature>
<dbReference type="GO" id="GO:0005085">
    <property type="term" value="F:guanyl-nucleotide exchange factor activity"/>
    <property type="evidence" value="ECO:0007669"/>
    <property type="project" value="InterPro"/>
</dbReference>
<dbReference type="AlphaFoldDB" id="A0A8D1F873"/>
<organism evidence="2 3">
    <name type="scientific">Sus scrofa</name>
    <name type="common">Pig</name>
    <dbReference type="NCBI Taxonomy" id="9823"/>
    <lineage>
        <taxon>Eukaryota</taxon>
        <taxon>Metazoa</taxon>
        <taxon>Chordata</taxon>
        <taxon>Craniata</taxon>
        <taxon>Vertebrata</taxon>
        <taxon>Euteleostomi</taxon>
        <taxon>Mammalia</taxon>
        <taxon>Eutheria</taxon>
        <taxon>Laurasiatheria</taxon>
        <taxon>Artiodactyla</taxon>
        <taxon>Suina</taxon>
        <taxon>Suidae</taxon>
        <taxon>Sus</taxon>
    </lineage>
</organism>
<dbReference type="Ensembl" id="ENSSSCT00040073581.1">
    <property type="protein sequence ID" value="ENSSSCP00040031500.1"/>
    <property type="gene ID" value="ENSSSCG00040054274.1"/>
</dbReference>
<dbReference type="FunFam" id="1.20.140.30:FF:000001">
    <property type="entry name" value="MOB kinase activator 1A"/>
    <property type="match status" value="1"/>
</dbReference>
<dbReference type="PANTHER" id="PTHR31855">
    <property type="entry name" value="GUANINE NUCLEOTIDE EXCHANGE C9ORF72"/>
    <property type="match status" value="1"/>
</dbReference>
<dbReference type="Gene3D" id="1.20.140.30">
    <property type="entry name" value="MOB kinase activator"/>
    <property type="match status" value="1"/>
</dbReference>
<keyword evidence="1" id="KW-0862">Zinc</keyword>
<dbReference type="PANTHER" id="PTHR31855:SF2">
    <property type="entry name" value="GUANINE NUCLEOTIDE EXCHANGE FACTOR C9ORF72"/>
    <property type="match status" value="1"/>
</dbReference>
<evidence type="ECO:0000313" key="3">
    <source>
        <dbReference type="Proteomes" id="UP000694722"/>
    </source>
</evidence>
<dbReference type="InterPro" id="IPR027819">
    <property type="entry name" value="C9orf72"/>
</dbReference>
<keyword evidence="1" id="KW-0479">Metal-binding</keyword>
<gene>
    <name evidence="2" type="primary">MOB3B</name>
</gene>
<reference evidence="2" key="1">
    <citation type="submission" date="2025-08" db="UniProtKB">
        <authorList>
            <consortium name="Ensembl"/>
        </authorList>
    </citation>
    <scope>IDENTIFICATION</scope>
</reference>
<protein>
    <submittedName>
        <fullName evidence="2">MOB kinase activator 3B</fullName>
    </submittedName>
</protein>
<feature type="binding site" evidence="1">
    <location>
        <position position="648"/>
    </location>
    <ligand>
        <name>Zn(2+)</name>
        <dbReference type="ChEBI" id="CHEBI:29105"/>
    </ligand>
</feature>
<dbReference type="Proteomes" id="UP000694722">
    <property type="component" value="Unplaced"/>
</dbReference>
<accession>A0A8D1F873</accession>
<name>A0A8D1F873_PIG</name>
<dbReference type="PROSITE" id="PS51835">
    <property type="entry name" value="DENN_C9ORF72"/>
    <property type="match status" value="1"/>
</dbReference>
<dbReference type="SUPFAM" id="SSF101152">
    <property type="entry name" value="Mob1/phocein"/>
    <property type="match status" value="1"/>
</dbReference>
<evidence type="ECO:0000313" key="2">
    <source>
        <dbReference type="Ensembl" id="ENSSSCP00040031500.1"/>
    </source>
</evidence>
<dbReference type="Pfam" id="PF15019">
    <property type="entry name" value="C9orf72-like"/>
    <property type="match status" value="1"/>
</dbReference>
<sequence>MSTLCPPPSPAVAKTEIALSGESPLLAATFAYWDNILGPRVRHIWAPKTEQVLLSDGEITFLANHTLNGEILRNAESGAIDVKFFVLSEKGVIIVSLIFDGNWNGDRSTYGLSIILPQTELSFYLPLHRVCVDRLTHIIRKGRIWMHKERQENVQKIVLEGTERMEDQGQSIIPMLTGEVIPVMELLSSMKSHSVPEEIDIADTVLNDDDIGDSCHEGFLLNAISSHLQTCGCSVVVGSSAEKVNKIVRTLCLFLTPAERKCSRLCEAESSFKYESGLFVQGLLKDSTGSFVLPFRQVMYAPYPTTHIDVDINTVKQMPPCHEHIYNQRRYMRSELAAFWRATSEEDMAQDTVIYTDESFTPDLNIFQDVLHRDTLVKAFLDQVFHLKPGFSLRSTFLAQFLLVLHRKALTLIKYIEDDTKKHEVPLEIIQEEDGRGCLKEITLQTARLGPEGWLWKTLLGCDLSLRSPSCLFASCQRKEENKTMSIALKQVFNKDKTFRPKRKFEPGTQRFELHKRAQASLNSGVDLKAAVQLPSGEDQNDWVAVHVVDFFNRINLIYGTICEFCTERTCPVMSGGPKYEYRWQDDLKYKKPTALPAPQYMNLLMDWIEVQINNEDIFPTCVGVPFPKNFLQICKKILCRLFRVFVHVYIHHFDRVIVMGAEAHVNTCYKHFYYFVTEMNLIDRKELEPLKEMTSRMCH</sequence>
<dbReference type="InterPro" id="IPR005301">
    <property type="entry name" value="MOB_kinase_act_fam"/>
</dbReference>
<evidence type="ECO:0000256" key="1">
    <source>
        <dbReference type="PIRSR" id="PIRSR605301-1"/>
    </source>
</evidence>